<dbReference type="GO" id="GO:0000271">
    <property type="term" value="P:polysaccharide biosynthetic process"/>
    <property type="evidence" value="ECO:0007669"/>
    <property type="project" value="UniProtKB-KW"/>
</dbReference>
<evidence type="ECO:0000256" key="2">
    <source>
        <dbReference type="ARBA" id="ARBA00023169"/>
    </source>
</evidence>
<keyword evidence="3" id="KW-1133">Transmembrane helix</keyword>
<keyword evidence="3" id="KW-0812">Transmembrane</keyword>
<feature type="transmembrane region" description="Helical" evidence="3">
    <location>
        <begin position="27"/>
        <end position="55"/>
    </location>
</feature>
<dbReference type="GO" id="GO:0016780">
    <property type="term" value="F:phosphotransferase activity, for other substituted phosphate groups"/>
    <property type="evidence" value="ECO:0007669"/>
    <property type="project" value="TreeGrafter"/>
</dbReference>
<dbReference type="PANTHER" id="PTHR30576">
    <property type="entry name" value="COLANIC BIOSYNTHESIS UDP-GLUCOSE LIPID CARRIER TRANSFERASE"/>
    <property type="match status" value="1"/>
</dbReference>
<dbReference type="InterPro" id="IPR003362">
    <property type="entry name" value="Bact_transf"/>
</dbReference>
<name>A0A521CNP8_9RHOB</name>
<organism evidence="5 6">
    <name type="scientific">Ruegeria faecimaris</name>
    <dbReference type="NCBI Taxonomy" id="686389"/>
    <lineage>
        <taxon>Bacteria</taxon>
        <taxon>Pseudomonadati</taxon>
        <taxon>Pseudomonadota</taxon>
        <taxon>Alphaproteobacteria</taxon>
        <taxon>Rhodobacterales</taxon>
        <taxon>Roseobacteraceae</taxon>
        <taxon>Ruegeria</taxon>
    </lineage>
</organism>
<keyword evidence="6" id="KW-1185">Reference proteome</keyword>
<sequence length="224" mass="25444">MIRRDVGSWFDIRSFQLQFLGLNMNRFLEILCCLIAGTIALPFFLAGCVIVLFSVGRPLFFGQRRAGCNGRVFRIWKLRTMSDTRDQSGALLPDSERQTKTTKLLRRVRLDEMPQLVIILRGDMALVGPRPLLPETIEEFGDNGRVRCTVRPGLTGWAQVSGNTALSNDEKLKLDLWYVAHRSLSLDLKILFETIMVALAGEHKRPDRIQAADNWLDSRKETPA</sequence>
<accession>A0A521CNP8</accession>
<dbReference type="EMBL" id="FXTE01000003">
    <property type="protein sequence ID" value="SMO61072.1"/>
    <property type="molecule type" value="Genomic_DNA"/>
</dbReference>
<evidence type="ECO:0000313" key="6">
    <source>
        <dbReference type="Proteomes" id="UP000319555"/>
    </source>
</evidence>
<protein>
    <submittedName>
        <fullName evidence="5">Sugar transferase involved in LPS biosynthesis (Colanic, teichoic acid)</fullName>
    </submittedName>
</protein>
<keyword evidence="5" id="KW-0808">Transferase</keyword>
<evidence type="ECO:0000256" key="1">
    <source>
        <dbReference type="ARBA" id="ARBA00006464"/>
    </source>
</evidence>
<feature type="domain" description="Bacterial sugar transferase" evidence="4">
    <location>
        <begin position="26"/>
        <end position="199"/>
    </location>
</feature>
<evidence type="ECO:0000256" key="3">
    <source>
        <dbReference type="SAM" id="Phobius"/>
    </source>
</evidence>
<dbReference type="PANTHER" id="PTHR30576:SF8">
    <property type="entry name" value="UNDECAPRENYL-PHOSPHATE GALACTOSE PHOSPHOTRANSFERASE"/>
    <property type="match status" value="1"/>
</dbReference>
<evidence type="ECO:0000313" key="5">
    <source>
        <dbReference type="EMBL" id="SMO61072.1"/>
    </source>
</evidence>
<gene>
    <name evidence="5" type="ORF">SAMN06265380_103122</name>
</gene>
<keyword evidence="2" id="KW-0270">Exopolysaccharide synthesis</keyword>
<evidence type="ECO:0000259" key="4">
    <source>
        <dbReference type="Pfam" id="PF02397"/>
    </source>
</evidence>
<comment type="similarity">
    <text evidence="1">Belongs to the bacterial sugar transferase family.</text>
</comment>
<keyword evidence="3" id="KW-0472">Membrane</keyword>
<proteinExistence type="inferred from homology"/>
<dbReference type="Pfam" id="PF02397">
    <property type="entry name" value="Bac_transf"/>
    <property type="match status" value="1"/>
</dbReference>
<dbReference type="AlphaFoldDB" id="A0A521CNP8"/>
<dbReference type="Proteomes" id="UP000319555">
    <property type="component" value="Unassembled WGS sequence"/>
</dbReference>
<reference evidence="5 6" key="1">
    <citation type="submission" date="2017-05" db="EMBL/GenBank/DDBJ databases">
        <authorList>
            <person name="Varghese N."/>
            <person name="Submissions S."/>
        </authorList>
    </citation>
    <scope>NUCLEOTIDE SEQUENCE [LARGE SCALE GENOMIC DNA]</scope>
    <source>
        <strain evidence="5 6">DSM 28009</strain>
    </source>
</reference>